<evidence type="ECO:0008006" key="4">
    <source>
        <dbReference type="Google" id="ProtNLM"/>
    </source>
</evidence>
<dbReference type="HOGENOM" id="CLU_2289047_0_0_11"/>
<name>K7S0P0_ACIA4</name>
<feature type="chain" id="PRO_5003912000" description="Lipoprotein" evidence="1">
    <location>
        <begin position="26"/>
        <end position="101"/>
    </location>
</feature>
<proteinExistence type="predicted"/>
<accession>K7S0P0</accession>
<dbReference type="Proteomes" id="UP000000214">
    <property type="component" value="Chromosome"/>
</dbReference>
<organism evidence="2 3">
    <name type="scientific">Acidipropionibacterium acidipropionici (strain ATCC 4875 / DSM 20272 / JCM 6432 / NBRC 12425 / NCIMB 8070 / 4)</name>
    <name type="common">Propionibacterium acidipropionici</name>
    <dbReference type="NCBI Taxonomy" id="1171373"/>
    <lineage>
        <taxon>Bacteria</taxon>
        <taxon>Bacillati</taxon>
        <taxon>Actinomycetota</taxon>
        <taxon>Actinomycetes</taxon>
        <taxon>Propionibacteriales</taxon>
        <taxon>Propionibacteriaceae</taxon>
        <taxon>Acidipropionibacterium</taxon>
    </lineage>
</organism>
<gene>
    <name evidence="2" type="ordered locus">PACID_31180</name>
</gene>
<sequence length="101" mass="10959">MNRIIRRRVMLIATLGSALVLPLSACGLTGSIKDEVTESLREVLRAIAEAIRGIDFPDSATVGLEGYSREDSEVRADASEALGVKGWEPSITQLRAYFHLG</sequence>
<evidence type="ECO:0000256" key="1">
    <source>
        <dbReference type="SAM" id="SignalP"/>
    </source>
</evidence>
<dbReference type="GeneID" id="88084690"/>
<dbReference type="KEGG" id="pbo:PACID_31180"/>
<feature type="signal peptide" evidence="1">
    <location>
        <begin position="1"/>
        <end position="25"/>
    </location>
</feature>
<dbReference type="RefSeq" id="WP_015071772.1">
    <property type="nucleotide sequence ID" value="NC_019395.1"/>
</dbReference>
<evidence type="ECO:0000313" key="2">
    <source>
        <dbReference type="EMBL" id="AFV90878.1"/>
    </source>
</evidence>
<reference evidence="2 3" key="1">
    <citation type="journal article" date="2012" name="BMC Genomics">
        <title>The genome sequence of Propionibacterium acidipropionici provides insights into its biotechnological and industrial potential.</title>
        <authorList>
            <person name="Parizzi L.P."/>
            <person name="Grassi M.C."/>
            <person name="Llerena L.A."/>
            <person name="Carazzolle M.F."/>
            <person name="Queiroz V.L."/>
            <person name="Lunardi I."/>
            <person name="Zeidler A.F."/>
            <person name="Teixeira P.J."/>
            <person name="Mieczkowski P."/>
            <person name="Rincones J."/>
            <person name="Pereira G.A."/>
        </authorList>
    </citation>
    <scope>NUCLEOTIDE SEQUENCE [LARGE SCALE GENOMIC DNA]</scope>
    <source>
        <strain evidence="3">ATCC 4875 / DSM 20272 / JCM 6432 / NBRC 12425 / NCIMB 8070</strain>
    </source>
</reference>
<dbReference type="AlphaFoldDB" id="K7S0P0"/>
<dbReference type="PATRIC" id="fig|1171373.8.peg.3063"/>
<dbReference type="STRING" id="1171373.PACID_31180"/>
<dbReference type="EMBL" id="CP003493">
    <property type="protein sequence ID" value="AFV90878.1"/>
    <property type="molecule type" value="Genomic_DNA"/>
</dbReference>
<evidence type="ECO:0000313" key="3">
    <source>
        <dbReference type="Proteomes" id="UP000000214"/>
    </source>
</evidence>
<protein>
    <recommendedName>
        <fullName evidence="4">Lipoprotein</fullName>
    </recommendedName>
</protein>
<keyword evidence="1" id="KW-0732">Signal</keyword>